<evidence type="ECO:0000259" key="5">
    <source>
        <dbReference type="Pfam" id="PF01258"/>
    </source>
</evidence>
<feature type="domain" description="Zinc finger DksA/TraR C4-type" evidence="5">
    <location>
        <begin position="81"/>
        <end position="115"/>
    </location>
</feature>
<dbReference type="InterPro" id="IPR000962">
    <property type="entry name" value="Znf_DskA_TraR"/>
</dbReference>
<dbReference type="EMBL" id="CP036262">
    <property type="protein sequence ID" value="QDS94073.1"/>
    <property type="molecule type" value="Genomic_DNA"/>
</dbReference>
<protein>
    <submittedName>
        <fullName evidence="6">General stress protein 16O</fullName>
    </submittedName>
</protein>
<proteinExistence type="predicted"/>
<keyword evidence="1" id="KW-0479">Metal-binding</keyword>
<evidence type="ECO:0000256" key="3">
    <source>
        <dbReference type="ARBA" id="ARBA00022833"/>
    </source>
</evidence>
<dbReference type="SUPFAM" id="SSF109635">
    <property type="entry name" value="DnaK suppressor protein DksA, alpha-hairpin domain"/>
    <property type="match status" value="1"/>
</dbReference>
<dbReference type="PRINTS" id="PR00618">
    <property type="entry name" value="DKSAZNFINGER"/>
</dbReference>
<organism evidence="6 7">
    <name type="scientific">Roseimaritima multifibrata</name>
    <dbReference type="NCBI Taxonomy" id="1930274"/>
    <lineage>
        <taxon>Bacteria</taxon>
        <taxon>Pseudomonadati</taxon>
        <taxon>Planctomycetota</taxon>
        <taxon>Planctomycetia</taxon>
        <taxon>Pirellulales</taxon>
        <taxon>Pirellulaceae</taxon>
        <taxon>Roseimaritima</taxon>
    </lineage>
</organism>
<sequence>MPNKDAVKKLREVLVLRRDALQRALAGDLSLLREVRNSGSGDLLDAAVDTAQSEVNSQLAEVESRELSLIDSALERMEQGVYGACEECGKAIPLTRLRAVPYATECIACRRKSEQGTSAAPAWNRLFADAPAETLDR</sequence>
<dbReference type="InterPro" id="IPR020460">
    <property type="entry name" value="Znf_C4-type_bac"/>
</dbReference>
<dbReference type="Proteomes" id="UP000320672">
    <property type="component" value="Chromosome"/>
</dbReference>
<gene>
    <name evidence="6" type="primary">yocK_1</name>
    <name evidence="6" type="ORF">FF011L_28510</name>
</gene>
<dbReference type="RefSeq" id="WP_145352118.1">
    <property type="nucleotide sequence ID" value="NZ_CP036262.1"/>
</dbReference>
<evidence type="ECO:0000256" key="1">
    <source>
        <dbReference type="ARBA" id="ARBA00022723"/>
    </source>
</evidence>
<dbReference type="KEGG" id="rml:FF011L_28510"/>
<keyword evidence="3" id="KW-0862">Zinc</keyword>
<reference evidence="6 7" key="1">
    <citation type="submission" date="2019-02" db="EMBL/GenBank/DDBJ databases">
        <title>Deep-cultivation of Planctomycetes and their phenomic and genomic characterization uncovers novel biology.</title>
        <authorList>
            <person name="Wiegand S."/>
            <person name="Jogler M."/>
            <person name="Boedeker C."/>
            <person name="Pinto D."/>
            <person name="Vollmers J."/>
            <person name="Rivas-Marin E."/>
            <person name="Kohn T."/>
            <person name="Peeters S.H."/>
            <person name="Heuer A."/>
            <person name="Rast P."/>
            <person name="Oberbeckmann S."/>
            <person name="Bunk B."/>
            <person name="Jeske O."/>
            <person name="Meyerdierks A."/>
            <person name="Storesund J.E."/>
            <person name="Kallscheuer N."/>
            <person name="Luecker S."/>
            <person name="Lage O.M."/>
            <person name="Pohl T."/>
            <person name="Merkel B.J."/>
            <person name="Hornburger P."/>
            <person name="Mueller R.-W."/>
            <person name="Bruemmer F."/>
            <person name="Labrenz M."/>
            <person name="Spormann A.M."/>
            <person name="Op den Camp H."/>
            <person name="Overmann J."/>
            <person name="Amann R."/>
            <person name="Jetten M.S.M."/>
            <person name="Mascher T."/>
            <person name="Medema M.H."/>
            <person name="Devos D.P."/>
            <person name="Kaster A.-K."/>
            <person name="Ovreas L."/>
            <person name="Rohde M."/>
            <person name="Galperin M.Y."/>
            <person name="Jogler C."/>
        </authorList>
    </citation>
    <scope>NUCLEOTIDE SEQUENCE [LARGE SCALE GENOMIC DNA]</scope>
    <source>
        <strain evidence="6 7">FF011L</strain>
    </source>
</reference>
<dbReference type="PANTHER" id="PTHR33823:SF4">
    <property type="entry name" value="GENERAL STRESS PROTEIN 16O"/>
    <property type="match status" value="1"/>
</dbReference>
<dbReference type="OrthoDB" id="9811543at2"/>
<evidence type="ECO:0000256" key="4">
    <source>
        <dbReference type="PROSITE-ProRule" id="PRU00510"/>
    </source>
</evidence>
<evidence type="ECO:0000313" key="6">
    <source>
        <dbReference type="EMBL" id="QDS94073.1"/>
    </source>
</evidence>
<dbReference type="InterPro" id="IPR037187">
    <property type="entry name" value="DnaK_N"/>
</dbReference>
<feature type="zinc finger region" description="dksA C4-type" evidence="4">
    <location>
        <begin position="85"/>
        <end position="109"/>
    </location>
</feature>
<accession>A0A517MGR4</accession>
<keyword evidence="7" id="KW-1185">Reference proteome</keyword>
<dbReference type="SUPFAM" id="SSF57716">
    <property type="entry name" value="Glucocorticoid receptor-like (DNA-binding domain)"/>
    <property type="match status" value="1"/>
</dbReference>
<dbReference type="Pfam" id="PF01258">
    <property type="entry name" value="zf-dskA_traR"/>
    <property type="match status" value="1"/>
</dbReference>
<dbReference type="AlphaFoldDB" id="A0A517MGR4"/>
<name>A0A517MGR4_9BACT</name>
<evidence type="ECO:0000256" key="2">
    <source>
        <dbReference type="ARBA" id="ARBA00022771"/>
    </source>
</evidence>
<dbReference type="PROSITE" id="PS51128">
    <property type="entry name" value="ZF_DKSA_2"/>
    <property type="match status" value="1"/>
</dbReference>
<dbReference type="GO" id="GO:0008270">
    <property type="term" value="F:zinc ion binding"/>
    <property type="evidence" value="ECO:0007669"/>
    <property type="project" value="UniProtKB-KW"/>
</dbReference>
<dbReference type="Gene3D" id="1.20.120.910">
    <property type="entry name" value="DksA, coiled-coil domain"/>
    <property type="match status" value="1"/>
</dbReference>
<dbReference type="PROSITE" id="PS01102">
    <property type="entry name" value="ZF_DKSA_1"/>
    <property type="match status" value="1"/>
</dbReference>
<dbReference type="InterPro" id="IPR020458">
    <property type="entry name" value="Znf_DskA_TraR_CS"/>
</dbReference>
<keyword evidence="2" id="KW-0863">Zinc-finger</keyword>
<evidence type="ECO:0000313" key="7">
    <source>
        <dbReference type="Proteomes" id="UP000320672"/>
    </source>
</evidence>
<dbReference type="PANTHER" id="PTHR33823">
    <property type="entry name" value="RNA POLYMERASE-BINDING TRANSCRIPTION FACTOR DKSA-RELATED"/>
    <property type="match status" value="1"/>
</dbReference>